<keyword evidence="14" id="KW-0449">Lipoprotein</keyword>
<keyword evidence="5 18" id="KW-0762">Sugar transport</keyword>
<dbReference type="InterPro" id="IPR049712">
    <property type="entry name" value="Poly_export"/>
</dbReference>
<evidence type="ECO:0000259" key="17">
    <source>
        <dbReference type="Pfam" id="PF22461"/>
    </source>
</evidence>
<feature type="domain" description="Polysaccharide export protein N-terminal" evidence="16">
    <location>
        <begin position="45"/>
        <end position="142"/>
    </location>
</feature>
<dbReference type="EMBL" id="CP029463">
    <property type="protein sequence ID" value="AWM13044.1"/>
    <property type="molecule type" value="Genomic_DNA"/>
</dbReference>
<dbReference type="Proteomes" id="UP000245429">
    <property type="component" value="Chromosome"/>
</dbReference>
<evidence type="ECO:0000256" key="10">
    <source>
        <dbReference type="ARBA" id="ARBA00023114"/>
    </source>
</evidence>
<evidence type="ECO:0000256" key="1">
    <source>
        <dbReference type="ARBA" id="ARBA00004571"/>
    </source>
</evidence>
<dbReference type="AlphaFoldDB" id="A0A2U8QT72"/>
<dbReference type="GO" id="GO:0006811">
    <property type="term" value="P:monoatomic ion transport"/>
    <property type="evidence" value="ECO:0007669"/>
    <property type="project" value="UniProtKB-KW"/>
</dbReference>
<gene>
    <name evidence="18" type="ORF">DI487_03635</name>
</gene>
<keyword evidence="11 15" id="KW-0472">Membrane</keyword>
<evidence type="ECO:0000256" key="6">
    <source>
        <dbReference type="ARBA" id="ARBA00022692"/>
    </source>
</evidence>
<evidence type="ECO:0000256" key="5">
    <source>
        <dbReference type="ARBA" id="ARBA00022597"/>
    </source>
</evidence>
<reference evidence="18 19" key="1">
    <citation type="submission" date="2018-05" db="EMBL/GenBank/DDBJ databases">
        <title>Flavobacterium sp. MEBiC07310.</title>
        <authorList>
            <person name="Baek K."/>
        </authorList>
    </citation>
    <scope>NUCLEOTIDE SEQUENCE [LARGE SCALE GENOMIC DNA]</scope>
    <source>
        <strain evidence="18 19">MEBiC07310</strain>
    </source>
</reference>
<dbReference type="InterPro" id="IPR054765">
    <property type="entry name" value="SLBB_dom"/>
</dbReference>
<feature type="domain" description="SLBB" evidence="17">
    <location>
        <begin position="146"/>
        <end position="225"/>
    </location>
</feature>
<protein>
    <submittedName>
        <fullName evidence="18">Sugar transporter</fullName>
    </submittedName>
</protein>
<accession>A0A2U8QT72</accession>
<sequence length="260" mass="28796">MKIKNTPIYSCCLLLIIFLSLTSCVSRKKMVYMYNENGQADSSAVSYNPVLQPDDVLFIVVSSQNPEVVAPYNLNSVAIQGTSEESFERSRLQTYIIDKEGNIEFPSVGTIKLGGLTREEAVTLLKDTLKDYVSDATINLRILNYKVSVLGEVNKPGSFSISSERITVLEAISKAGDLTIYGRRDNVLLIREQDGVKTTQRIDLTKSDFINSPYYYLAQNDVIYVEPNKTKVNSSAIGPNLTLGISLVSILASFIVLVTR</sequence>
<keyword evidence="4" id="KW-1134">Transmembrane beta strand</keyword>
<dbReference type="GO" id="GO:0015288">
    <property type="term" value="F:porin activity"/>
    <property type="evidence" value="ECO:0007669"/>
    <property type="project" value="UniProtKB-KW"/>
</dbReference>
<dbReference type="Gene3D" id="3.30.1950.10">
    <property type="entry name" value="wza like domain"/>
    <property type="match status" value="1"/>
</dbReference>
<keyword evidence="15" id="KW-1133">Transmembrane helix</keyword>
<evidence type="ECO:0000313" key="19">
    <source>
        <dbReference type="Proteomes" id="UP000245429"/>
    </source>
</evidence>
<keyword evidence="3" id="KW-0813">Transport</keyword>
<keyword evidence="8" id="KW-0625">Polysaccharide transport</keyword>
<evidence type="ECO:0000256" key="2">
    <source>
        <dbReference type="ARBA" id="ARBA00009450"/>
    </source>
</evidence>
<evidence type="ECO:0000259" key="16">
    <source>
        <dbReference type="Pfam" id="PF02563"/>
    </source>
</evidence>
<feature type="transmembrane region" description="Helical" evidence="15">
    <location>
        <begin position="237"/>
        <end position="258"/>
    </location>
</feature>
<keyword evidence="13" id="KW-0998">Cell outer membrane</keyword>
<organism evidence="18 19">
    <name type="scientific">Flavobacterium sediminis</name>
    <dbReference type="NCBI Taxonomy" id="2201181"/>
    <lineage>
        <taxon>Bacteria</taxon>
        <taxon>Pseudomonadati</taxon>
        <taxon>Bacteroidota</taxon>
        <taxon>Flavobacteriia</taxon>
        <taxon>Flavobacteriales</taxon>
        <taxon>Flavobacteriaceae</taxon>
        <taxon>Flavobacterium</taxon>
    </lineage>
</organism>
<keyword evidence="10" id="KW-0626">Porin</keyword>
<dbReference type="InterPro" id="IPR003715">
    <property type="entry name" value="Poly_export_N"/>
</dbReference>
<dbReference type="GO" id="GO:0015159">
    <property type="term" value="F:polysaccharide transmembrane transporter activity"/>
    <property type="evidence" value="ECO:0007669"/>
    <property type="project" value="InterPro"/>
</dbReference>
<dbReference type="Gene3D" id="3.10.560.10">
    <property type="entry name" value="Outer membrane lipoprotein wza domain like"/>
    <property type="match status" value="1"/>
</dbReference>
<evidence type="ECO:0000313" key="18">
    <source>
        <dbReference type="EMBL" id="AWM13044.1"/>
    </source>
</evidence>
<evidence type="ECO:0000256" key="8">
    <source>
        <dbReference type="ARBA" id="ARBA00023047"/>
    </source>
</evidence>
<proteinExistence type="inferred from homology"/>
<dbReference type="KEGG" id="fse:DI487_03635"/>
<evidence type="ECO:0000256" key="15">
    <source>
        <dbReference type="SAM" id="Phobius"/>
    </source>
</evidence>
<dbReference type="Pfam" id="PF02563">
    <property type="entry name" value="Poly_export"/>
    <property type="match status" value="1"/>
</dbReference>
<evidence type="ECO:0000256" key="13">
    <source>
        <dbReference type="ARBA" id="ARBA00023237"/>
    </source>
</evidence>
<dbReference type="GO" id="GO:0046930">
    <property type="term" value="C:pore complex"/>
    <property type="evidence" value="ECO:0007669"/>
    <property type="project" value="UniProtKB-KW"/>
</dbReference>
<keyword evidence="19" id="KW-1185">Reference proteome</keyword>
<dbReference type="PANTHER" id="PTHR33619:SF3">
    <property type="entry name" value="POLYSACCHARIDE EXPORT PROTEIN GFCE-RELATED"/>
    <property type="match status" value="1"/>
</dbReference>
<dbReference type="GO" id="GO:0009279">
    <property type="term" value="C:cell outer membrane"/>
    <property type="evidence" value="ECO:0007669"/>
    <property type="project" value="UniProtKB-SubCell"/>
</dbReference>
<dbReference type="PANTHER" id="PTHR33619">
    <property type="entry name" value="POLYSACCHARIDE EXPORT PROTEIN GFCE-RELATED"/>
    <property type="match status" value="1"/>
</dbReference>
<evidence type="ECO:0000256" key="9">
    <source>
        <dbReference type="ARBA" id="ARBA00023065"/>
    </source>
</evidence>
<evidence type="ECO:0000256" key="3">
    <source>
        <dbReference type="ARBA" id="ARBA00022448"/>
    </source>
</evidence>
<dbReference type="PROSITE" id="PS51257">
    <property type="entry name" value="PROKAR_LIPOPROTEIN"/>
    <property type="match status" value="1"/>
</dbReference>
<comment type="subcellular location">
    <subcellularLocation>
        <location evidence="1">Cell outer membrane</location>
        <topology evidence="1">Multi-pass membrane protein</topology>
    </subcellularLocation>
</comment>
<keyword evidence="7" id="KW-0732">Signal</keyword>
<keyword evidence="12" id="KW-0564">Palmitate</keyword>
<dbReference type="Pfam" id="PF22461">
    <property type="entry name" value="SLBB_2"/>
    <property type="match status" value="1"/>
</dbReference>
<evidence type="ECO:0000256" key="7">
    <source>
        <dbReference type="ARBA" id="ARBA00022729"/>
    </source>
</evidence>
<keyword evidence="6 15" id="KW-0812">Transmembrane</keyword>
<evidence type="ECO:0000256" key="11">
    <source>
        <dbReference type="ARBA" id="ARBA00023136"/>
    </source>
</evidence>
<keyword evidence="9" id="KW-0406">Ion transport</keyword>
<name>A0A2U8QT72_9FLAO</name>
<evidence type="ECO:0000256" key="12">
    <source>
        <dbReference type="ARBA" id="ARBA00023139"/>
    </source>
</evidence>
<comment type="similarity">
    <text evidence="2">Belongs to the BexD/CtrA/VexA family.</text>
</comment>
<evidence type="ECO:0000256" key="4">
    <source>
        <dbReference type="ARBA" id="ARBA00022452"/>
    </source>
</evidence>
<dbReference type="OrthoDB" id="662756at2"/>
<evidence type="ECO:0000256" key="14">
    <source>
        <dbReference type="ARBA" id="ARBA00023288"/>
    </source>
</evidence>